<gene>
    <name evidence="1" type="ORF">DFH08DRAFT_798879</name>
</gene>
<evidence type="ECO:0000313" key="1">
    <source>
        <dbReference type="EMBL" id="KAJ7364548.1"/>
    </source>
</evidence>
<accession>A0AAD7APX8</accession>
<dbReference type="EMBL" id="JARIHO010000003">
    <property type="protein sequence ID" value="KAJ7364548.1"/>
    <property type="molecule type" value="Genomic_DNA"/>
</dbReference>
<reference evidence="1" key="1">
    <citation type="submission" date="2023-03" db="EMBL/GenBank/DDBJ databases">
        <title>Massive genome expansion in bonnet fungi (Mycena s.s.) driven by repeated elements and novel gene families across ecological guilds.</title>
        <authorList>
            <consortium name="Lawrence Berkeley National Laboratory"/>
            <person name="Harder C.B."/>
            <person name="Miyauchi S."/>
            <person name="Viragh M."/>
            <person name="Kuo A."/>
            <person name="Thoen E."/>
            <person name="Andreopoulos B."/>
            <person name="Lu D."/>
            <person name="Skrede I."/>
            <person name="Drula E."/>
            <person name="Henrissat B."/>
            <person name="Morin E."/>
            <person name="Kohler A."/>
            <person name="Barry K."/>
            <person name="LaButti K."/>
            <person name="Morin E."/>
            <person name="Salamov A."/>
            <person name="Lipzen A."/>
            <person name="Mereny Z."/>
            <person name="Hegedus B."/>
            <person name="Baldrian P."/>
            <person name="Stursova M."/>
            <person name="Weitz H."/>
            <person name="Taylor A."/>
            <person name="Grigoriev I.V."/>
            <person name="Nagy L.G."/>
            <person name="Martin F."/>
            <person name="Kauserud H."/>
        </authorList>
    </citation>
    <scope>NUCLEOTIDE SEQUENCE</scope>
    <source>
        <strain evidence="1">CBHHK002</strain>
    </source>
</reference>
<sequence length="393" mass="44501">MCKAWYRDFPAQKIKERSCKYHGVPGNYIDIVKSGINVTMVHWAAERLCGLSIKNTDNPRGLYTEQEIYDRFIVLSTYISNFIPSISLLKQPYSYASIGNEEPENAFHLRWAVAQVAVVLQPRTARSFLSASPEKSRVSLPAVAESFSEYHANNAFSTLVSHLVNLFGTSSQKLCHPFLDSRFSESCSRYSHFYRLNTFLNRRAAAVHVDFYLDDARAHERRQIIKLLRSDDESDRDDVLNGYLREAMRLMINPECGGHWRDLTANAVITQGVGRPDMVVSAGDRIWMSLKNANLNWLVEKPLEFARPTAVAPTRSIAPQKLKGCPGLIYADQTITEIVKVVFALKNLRRAPGTAGRLARFKSNCNETATNRYLTPDGKTSRWPGSMHLVYDD</sequence>
<name>A0AAD7APX8_9AGAR</name>
<evidence type="ECO:0000313" key="2">
    <source>
        <dbReference type="Proteomes" id="UP001218218"/>
    </source>
</evidence>
<protein>
    <submittedName>
        <fullName evidence="1">Uncharacterized protein</fullName>
    </submittedName>
</protein>
<dbReference type="Proteomes" id="UP001218218">
    <property type="component" value="Unassembled WGS sequence"/>
</dbReference>
<dbReference type="AlphaFoldDB" id="A0AAD7APX8"/>
<proteinExistence type="predicted"/>
<comment type="caution">
    <text evidence="1">The sequence shown here is derived from an EMBL/GenBank/DDBJ whole genome shotgun (WGS) entry which is preliminary data.</text>
</comment>
<keyword evidence="2" id="KW-1185">Reference proteome</keyword>
<organism evidence="1 2">
    <name type="scientific">Mycena albidolilacea</name>
    <dbReference type="NCBI Taxonomy" id="1033008"/>
    <lineage>
        <taxon>Eukaryota</taxon>
        <taxon>Fungi</taxon>
        <taxon>Dikarya</taxon>
        <taxon>Basidiomycota</taxon>
        <taxon>Agaricomycotina</taxon>
        <taxon>Agaricomycetes</taxon>
        <taxon>Agaricomycetidae</taxon>
        <taxon>Agaricales</taxon>
        <taxon>Marasmiineae</taxon>
        <taxon>Mycenaceae</taxon>
        <taxon>Mycena</taxon>
    </lineage>
</organism>